<proteinExistence type="inferred from homology"/>
<dbReference type="GO" id="GO:0005737">
    <property type="term" value="C:cytoplasm"/>
    <property type="evidence" value="ECO:0007669"/>
    <property type="project" value="UniProtKB-ARBA"/>
</dbReference>
<evidence type="ECO:0000313" key="6">
    <source>
        <dbReference type="Proteomes" id="UP000754563"/>
    </source>
</evidence>
<evidence type="ECO:0000313" key="5">
    <source>
        <dbReference type="EMBL" id="MCA9385181.1"/>
    </source>
</evidence>
<comment type="similarity">
    <text evidence="3">Belongs to the bacterial ribosomal protein bS16 family.</text>
</comment>
<evidence type="ECO:0000256" key="3">
    <source>
        <dbReference type="HAMAP-Rule" id="MF_00385"/>
    </source>
</evidence>
<name>A0A955RJW9_9BACT</name>
<evidence type="ECO:0000256" key="1">
    <source>
        <dbReference type="ARBA" id="ARBA00022980"/>
    </source>
</evidence>
<gene>
    <name evidence="3 5" type="primary">rpsP</name>
    <name evidence="5" type="ORF">KC717_00875</name>
</gene>
<dbReference type="PANTHER" id="PTHR12919">
    <property type="entry name" value="30S RIBOSOMAL PROTEIN S16"/>
    <property type="match status" value="1"/>
</dbReference>
<dbReference type="PROSITE" id="PS00732">
    <property type="entry name" value="RIBOSOMAL_S16"/>
    <property type="match status" value="1"/>
</dbReference>
<dbReference type="AlphaFoldDB" id="A0A955RJW9"/>
<dbReference type="InterPro" id="IPR023803">
    <property type="entry name" value="Ribosomal_bS16_dom_sf"/>
</dbReference>
<dbReference type="EMBL" id="JAGQLH010000006">
    <property type="protein sequence ID" value="MCA9385181.1"/>
    <property type="molecule type" value="Genomic_DNA"/>
</dbReference>
<evidence type="ECO:0000256" key="2">
    <source>
        <dbReference type="ARBA" id="ARBA00023274"/>
    </source>
</evidence>
<dbReference type="InterPro" id="IPR020592">
    <property type="entry name" value="Ribosomal_bS16_CS"/>
</dbReference>
<dbReference type="Proteomes" id="UP000754563">
    <property type="component" value="Unassembled WGS sequence"/>
</dbReference>
<evidence type="ECO:0000256" key="4">
    <source>
        <dbReference type="SAM" id="MobiDB-lite"/>
    </source>
</evidence>
<accession>A0A955RJW9</accession>
<organism evidence="5 6">
    <name type="scientific">Candidatus Dojkabacteria bacterium</name>
    <dbReference type="NCBI Taxonomy" id="2099670"/>
    <lineage>
        <taxon>Bacteria</taxon>
        <taxon>Candidatus Dojkabacteria</taxon>
    </lineage>
</organism>
<dbReference type="InterPro" id="IPR000307">
    <property type="entry name" value="Ribosomal_bS16"/>
</dbReference>
<reference evidence="5" key="2">
    <citation type="journal article" date="2021" name="Microbiome">
        <title>Successional dynamics and alternative stable states in a saline activated sludge microbial community over 9 years.</title>
        <authorList>
            <person name="Wang Y."/>
            <person name="Ye J."/>
            <person name="Ju F."/>
            <person name="Liu L."/>
            <person name="Boyd J.A."/>
            <person name="Deng Y."/>
            <person name="Parks D.H."/>
            <person name="Jiang X."/>
            <person name="Yin X."/>
            <person name="Woodcroft B.J."/>
            <person name="Tyson G.W."/>
            <person name="Hugenholtz P."/>
            <person name="Polz M.F."/>
            <person name="Zhang T."/>
        </authorList>
    </citation>
    <scope>NUCLEOTIDE SEQUENCE</scope>
    <source>
        <strain evidence="5">HKST-UBA11</strain>
    </source>
</reference>
<dbReference type="HAMAP" id="MF_00385">
    <property type="entry name" value="Ribosomal_bS16"/>
    <property type="match status" value="1"/>
</dbReference>
<dbReference type="PANTHER" id="PTHR12919:SF20">
    <property type="entry name" value="SMALL RIBOSOMAL SUBUNIT PROTEIN BS16M"/>
    <property type="match status" value="1"/>
</dbReference>
<protein>
    <recommendedName>
        <fullName evidence="3">Small ribosomal subunit protein bS16</fullName>
    </recommendedName>
</protein>
<keyword evidence="2 3" id="KW-0687">Ribonucleoprotein</keyword>
<comment type="caution">
    <text evidence="5">The sequence shown here is derived from an EMBL/GenBank/DDBJ whole genome shotgun (WGS) entry which is preliminary data.</text>
</comment>
<dbReference type="GO" id="GO:0006412">
    <property type="term" value="P:translation"/>
    <property type="evidence" value="ECO:0007669"/>
    <property type="project" value="UniProtKB-UniRule"/>
</dbReference>
<dbReference type="Pfam" id="PF00886">
    <property type="entry name" value="Ribosomal_S16"/>
    <property type="match status" value="1"/>
</dbReference>
<dbReference type="GO" id="GO:0003735">
    <property type="term" value="F:structural constituent of ribosome"/>
    <property type="evidence" value="ECO:0007669"/>
    <property type="project" value="InterPro"/>
</dbReference>
<feature type="compositionally biased region" description="Basic and acidic residues" evidence="4">
    <location>
        <begin position="94"/>
        <end position="119"/>
    </location>
</feature>
<dbReference type="Gene3D" id="3.30.1320.10">
    <property type="match status" value="1"/>
</dbReference>
<sequence>MVVKLRLKRQGKKFQPHYRIVAVKARTKRDGESLEDLGHYSPMSKELVINKDRVEYWLGVGAQPTDTVKGLLIKEGIVKKDKNTKVYNKPPKQKSQERAAAAEEKAKEEEPVEEPKNEESTSEESSE</sequence>
<keyword evidence="1 3" id="KW-0689">Ribosomal protein</keyword>
<dbReference type="SUPFAM" id="SSF54565">
    <property type="entry name" value="Ribosomal protein S16"/>
    <property type="match status" value="1"/>
</dbReference>
<reference evidence="5" key="1">
    <citation type="submission" date="2020-04" db="EMBL/GenBank/DDBJ databases">
        <authorList>
            <person name="Zhang T."/>
        </authorList>
    </citation>
    <scope>NUCLEOTIDE SEQUENCE</scope>
    <source>
        <strain evidence="5">HKST-UBA11</strain>
    </source>
</reference>
<dbReference type="GO" id="GO:0015935">
    <property type="term" value="C:small ribosomal subunit"/>
    <property type="evidence" value="ECO:0007669"/>
    <property type="project" value="TreeGrafter"/>
</dbReference>
<dbReference type="NCBIfam" id="TIGR00002">
    <property type="entry name" value="S16"/>
    <property type="match status" value="1"/>
</dbReference>
<feature type="region of interest" description="Disordered" evidence="4">
    <location>
        <begin position="80"/>
        <end position="127"/>
    </location>
</feature>